<evidence type="ECO:0000313" key="3">
    <source>
        <dbReference type="Proteomes" id="UP000694541"/>
    </source>
</evidence>
<name>A0A8B9N1S7_9AVES</name>
<dbReference type="GO" id="GO:0006952">
    <property type="term" value="P:defense response"/>
    <property type="evidence" value="ECO:0007669"/>
    <property type="project" value="InterPro"/>
</dbReference>
<accession>A0A8B9N1S7</accession>
<dbReference type="InterPro" id="IPR001855">
    <property type="entry name" value="Defensin_beta-like"/>
</dbReference>
<dbReference type="Pfam" id="PF00711">
    <property type="entry name" value="Defensin_beta"/>
    <property type="match status" value="1"/>
</dbReference>
<dbReference type="AlphaFoldDB" id="A0A8B9N1S7"/>
<dbReference type="SUPFAM" id="SSF57392">
    <property type="entry name" value="Defensin-like"/>
    <property type="match status" value="1"/>
</dbReference>
<dbReference type="Proteomes" id="UP000694541">
    <property type="component" value="Unplaced"/>
</dbReference>
<feature type="domain" description="Beta-defensin-like" evidence="1">
    <location>
        <begin position="26"/>
        <end position="59"/>
    </location>
</feature>
<organism evidence="2 3">
    <name type="scientific">Accipiter nisus</name>
    <name type="common">Eurasian sparrowhawk</name>
    <dbReference type="NCBI Taxonomy" id="211598"/>
    <lineage>
        <taxon>Eukaryota</taxon>
        <taxon>Metazoa</taxon>
        <taxon>Chordata</taxon>
        <taxon>Craniata</taxon>
        <taxon>Vertebrata</taxon>
        <taxon>Euteleostomi</taxon>
        <taxon>Archelosauria</taxon>
        <taxon>Archosauria</taxon>
        <taxon>Dinosauria</taxon>
        <taxon>Saurischia</taxon>
        <taxon>Theropoda</taxon>
        <taxon>Coelurosauria</taxon>
        <taxon>Aves</taxon>
        <taxon>Neognathae</taxon>
        <taxon>Neoaves</taxon>
        <taxon>Telluraves</taxon>
        <taxon>Accipitrimorphae</taxon>
        <taxon>Accipitriformes</taxon>
        <taxon>Accipitridae</taxon>
        <taxon>Accipitrinae</taxon>
        <taxon>Accipiter</taxon>
    </lineage>
</organism>
<protein>
    <recommendedName>
        <fullName evidence="1">Beta-defensin-like domain-containing protein</fullName>
    </recommendedName>
</protein>
<proteinExistence type="predicted"/>
<dbReference type="Ensembl" id="ENSANIT00000015886.1">
    <property type="protein sequence ID" value="ENSANIP00000015356.1"/>
    <property type="gene ID" value="ENSANIG00000010427.1"/>
</dbReference>
<dbReference type="Gene3D" id="3.10.360.10">
    <property type="entry name" value="Antimicrobial Peptide, Beta-defensin 2, Chain A"/>
    <property type="match status" value="1"/>
</dbReference>
<dbReference type="GO" id="GO:0005576">
    <property type="term" value="C:extracellular region"/>
    <property type="evidence" value="ECO:0007669"/>
    <property type="project" value="InterPro"/>
</dbReference>
<reference evidence="2" key="1">
    <citation type="submission" date="2025-08" db="UniProtKB">
        <authorList>
            <consortium name="Ensembl"/>
        </authorList>
    </citation>
    <scope>IDENTIFICATION</scope>
</reference>
<sequence length="63" mass="7123">SALGSKPCYLLLLWGQGCLWMTAGSKKKCSQQKGFCMFWRCPFGYKFVGLCSTFSHCCKIIWG</sequence>
<reference evidence="2" key="2">
    <citation type="submission" date="2025-09" db="UniProtKB">
        <authorList>
            <consortium name="Ensembl"/>
        </authorList>
    </citation>
    <scope>IDENTIFICATION</scope>
</reference>
<keyword evidence="3" id="KW-1185">Reference proteome</keyword>
<evidence type="ECO:0000313" key="2">
    <source>
        <dbReference type="Ensembl" id="ENSANIP00000015356.1"/>
    </source>
</evidence>
<evidence type="ECO:0000259" key="1">
    <source>
        <dbReference type="Pfam" id="PF00711"/>
    </source>
</evidence>